<keyword evidence="2" id="KW-1133">Transmembrane helix</keyword>
<name>A0ABZ0A6H2_9ACTN</name>
<evidence type="ECO:0000256" key="3">
    <source>
        <dbReference type="SAM" id="SignalP"/>
    </source>
</evidence>
<proteinExistence type="predicted"/>
<feature type="compositionally biased region" description="Low complexity" evidence="1">
    <location>
        <begin position="265"/>
        <end position="292"/>
    </location>
</feature>
<organism evidence="4 5">
    <name type="scientific">Micromonospora halotolerans</name>
    <dbReference type="NCBI Taxonomy" id="709879"/>
    <lineage>
        <taxon>Bacteria</taxon>
        <taxon>Bacillati</taxon>
        <taxon>Actinomycetota</taxon>
        <taxon>Actinomycetes</taxon>
        <taxon>Micromonosporales</taxon>
        <taxon>Micromonosporaceae</taxon>
        <taxon>Micromonospora</taxon>
    </lineage>
</organism>
<gene>
    <name evidence="4" type="ORF">RMN56_13110</name>
</gene>
<feature type="chain" id="PRO_5047549757" evidence="3">
    <location>
        <begin position="27"/>
        <end position="337"/>
    </location>
</feature>
<evidence type="ECO:0000313" key="5">
    <source>
        <dbReference type="Proteomes" id="UP001303001"/>
    </source>
</evidence>
<dbReference type="NCBIfam" id="TIGR01167">
    <property type="entry name" value="LPXTG_anchor"/>
    <property type="match status" value="1"/>
</dbReference>
<evidence type="ECO:0000313" key="4">
    <source>
        <dbReference type="EMBL" id="WNM42201.1"/>
    </source>
</evidence>
<feature type="signal peptide" evidence="3">
    <location>
        <begin position="1"/>
        <end position="26"/>
    </location>
</feature>
<evidence type="ECO:0000256" key="2">
    <source>
        <dbReference type="SAM" id="Phobius"/>
    </source>
</evidence>
<dbReference type="RefSeq" id="WP_313724057.1">
    <property type="nucleotide sequence ID" value="NZ_CP134876.1"/>
</dbReference>
<evidence type="ECO:0000256" key="1">
    <source>
        <dbReference type="SAM" id="MobiDB-lite"/>
    </source>
</evidence>
<keyword evidence="3" id="KW-0732">Signal</keyword>
<accession>A0ABZ0A6H2</accession>
<feature type="region of interest" description="Disordered" evidence="1">
    <location>
        <begin position="255"/>
        <end position="300"/>
    </location>
</feature>
<reference evidence="4 5" key="1">
    <citation type="submission" date="2023-09" db="EMBL/GenBank/DDBJ databases">
        <title>Micromonospora halotolerans DSM 45598 genome sequence.</title>
        <authorList>
            <person name="Mo P."/>
        </authorList>
    </citation>
    <scope>NUCLEOTIDE SEQUENCE [LARGE SCALE GENOMIC DNA]</scope>
    <source>
        <strain evidence="4 5">DSM 45598</strain>
    </source>
</reference>
<dbReference type="Proteomes" id="UP001303001">
    <property type="component" value="Chromosome"/>
</dbReference>
<dbReference type="EMBL" id="CP134876">
    <property type="protein sequence ID" value="WNM42201.1"/>
    <property type="molecule type" value="Genomic_DNA"/>
</dbReference>
<feature type="transmembrane region" description="Helical" evidence="2">
    <location>
        <begin position="310"/>
        <end position="330"/>
    </location>
</feature>
<sequence>MKKVLSAAVFALALPAALVLPSPASAQAGPVSVASECHTGWYVNPDEAALLPKQTEAGFLFDGPSLVHHATNVALADVPDEVGFTAADVTGAKPLFKMETTAQYSTINVTADGKFWSSKIPATDEGGQNKPVDKAGDLVGKWSGYTEATRVVSFGVGYANDTGNKATVTSITFGTKYALGCKEVSAEEPGHTPPTCTTTGTVTPKTTEGVTYTATRKIENGVTVSATVTATAKEGYVLKEGTATWTYPVAKLTGAQCEESPSPDPSTSSPAPTAEPTTTPAATPSVSTSPVGNAGGGSDDGGLPVTGADVLTVAGLGGLLVAVGGALFWLTRRRRVA</sequence>
<keyword evidence="2" id="KW-0812">Transmembrane</keyword>
<keyword evidence="5" id="KW-1185">Reference proteome</keyword>
<keyword evidence="2" id="KW-0472">Membrane</keyword>
<protein>
    <submittedName>
        <fullName evidence="4">LPXTG cell wall anchor domain-containing protein</fullName>
    </submittedName>
</protein>